<comment type="catalytic activity">
    <reaction evidence="2">
        <text>oxidized coenzyme F420-(gamma-L-Glu)(n) + a quinol + H(+) = reduced coenzyme F420-(gamma-L-Glu)(n) + a quinone</text>
        <dbReference type="Rhea" id="RHEA:39663"/>
        <dbReference type="Rhea" id="RHEA-COMP:12939"/>
        <dbReference type="Rhea" id="RHEA-COMP:14378"/>
        <dbReference type="ChEBI" id="CHEBI:15378"/>
        <dbReference type="ChEBI" id="CHEBI:24646"/>
        <dbReference type="ChEBI" id="CHEBI:132124"/>
        <dbReference type="ChEBI" id="CHEBI:133980"/>
        <dbReference type="ChEBI" id="CHEBI:139511"/>
    </reaction>
</comment>
<name>A0ABW6PQN9_9NOCA</name>
<organism evidence="3 4">
    <name type="scientific">Nocardia thailandica</name>
    <dbReference type="NCBI Taxonomy" id="257275"/>
    <lineage>
        <taxon>Bacteria</taxon>
        <taxon>Bacillati</taxon>
        <taxon>Actinomycetota</taxon>
        <taxon>Actinomycetes</taxon>
        <taxon>Mycobacteriales</taxon>
        <taxon>Nocardiaceae</taxon>
        <taxon>Nocardia</taxon>
    </lineage>
</organism>
<evidence type="ECO:0000313" key="3">
    <source>
        <dbReference type="EMBL" id="MFF0544713.1"/>
    </source>
</evidence>
<dbReference type="SUPFAM" id="SSF50475">
    <property type="entry name" value="FMN-binding split barrel"/>
    <property type="match status" value="1"/>
</dbReference>
<keyword evidence="4" id="KW-1185">Reference proteome</keyword>
<dbReference type="PANTHER" id="PTHR39428">
    <property type="entry name" value="F420H(2)-DEPENDENT QUINONE REDUCTASE RV1261C"/>
    <property type="match status" value="1"/>
</dbReference>
<proteinExistence type="inferred from homology"/>
<dbReference type="NCBIfam" id="TIGR00026">
    <property type="entry name" value="hi_GC_TIGR00026"/>
    <property type="match status" value="1"/>
</dbReference>
<evidence type="ECO:0000313" key="4">
    <source>
        <dbReference type="Proteomes" id="UP001601444"/>
    </source>
</evidence>
<protein>
    <submittedName>
        <fullName evidence="3">Nitroreductase/quinone reductase family protein</fullName>
    </submittedName>
</protein>
<accession>A0ABW6PQN9</accession>
<dbReference type="Pfam" id="PF04075">
    <property type="entry name" value="F420H2_quin_red"/>
    <property type="match status" value="1"/>
</dbReference>
<dbReference type="EMBL" id="JBIAMX010000010">
    <property type="protein sequence ID" value="MFF0544713.1"/>
    <property type="molecule type" value="Genomic_DNA"/>
</dbReference>
<evidence type="ECO:0000256" key="2">
    <source>
        <dbReference type="ARBA" id="ARBA00049106"/>
    </source>
</evidence>
<comment type="caution">
    <text evidence="3">The sequence shown here is derived from an EMBL/GenBank/DDBJ whole genome shotgun (WGS) entry which is preliminary data.</text>
</comment>
<dbReference type="InterPro" id="IPR004378">
    <property type="entry name" value="F420H2_quin_Rdtase"/>
</dbReference>
<dbReference type="RefSeq" id="WP_043658901.1">
    <property type="nucleotide sequence ID" value="NZ_JBIAMX010000010.1"/>
</dbReference>
<dbReference type="InterPro" id="IPR012349">
    <property type="entry name" value="Split_barrel_FMN-bd"/>
</dbReference>
<sequence>MTAQFPQRLWGSRSGPFARVANRVASTRAGSRVVRALTPLDRALLARTDARFSVLGPLGVPTILLTTTGRKSGQPRTQPLLAVHDGDVLYVLGSNFGQQHHPAWTGNLLAEPRATVTIAGERIPVVATRVDEAEKQRVFPRFVAMTDAYDAYRERTSRDLRMFALRRA</sequence>
<gene>
    <name evidence="3" type="ORF">ACFYTF_17945</name>
</gene>
<reference evidence="3 4" key="1">
    <citation type="submission" date="2024-10" db="EMBL/GenBank/DDBJ databases">
        <title>The Natural Products Discovery Center: Release of the First 8490 Sequenced Strains for Exploring Actinobacteria Biosynthetic Diversity.</title>
        <authorList>
            <person name="Kalkreuter E."/>
            <person name="Kautsar S.A."/>
            <person name="Yang D."/>
            <person name="Bader C.D."/>
            <person name="Teijaro C.N."/>
            <person name="Fluegel L."/>
            <person name="Davis C.M."/>
            <person name="Simpson J.R."/>
            <person name="Lauterbach L."/>
            <person name="Steele A.D."/>
            <person name="Gui C."/>
            <person name="Meng S."/>
            <person name="Li G."/>
            <person name="Viehrig K."/>
            <person name="Ye F."/>
            <person name="Su P."/>
            <person name="Kiefer A.F."/>
            <person name="Nichols A."/>
            <person name="Cepeda A.J."/>
            <person name="Yan W."/>
            <person name="Fan B."/>
            <person name="Jiang Y."/>
            <person name="Adhikari A."/>
            <person name="Zheng C.-J."/>
            <person name="Schuster L."/>
            <person name="Cowan T.M."/>
            <person name="Smanski M.J."/>
            <person name="Chevrette M.G."/>
            <person name="De Carvalho L.P.S."/>
            <person name="Shen B."/>
        </authorList>
    </citation>
    <scope>NUCLEOTIDE SEQUENCE [LARGE SCALE GENOMIC DNA]</scope>
    <source>
        <strain evidence="3 4">NPDC004045</strain>
    </source>
</reference>
<dbReference type="PANTHER" id="PTHR39428:SF3">
    <property type="entry name" value="DEAZAFLAVIN-DEPENDENT NITROREDUCTASE"/>
    <property type="match status" value="1"/>
</dbReference>
<dbReference type="Gene3D" id="2.30.110.10">
    <property type="entry name" value="Electron Transport, Fmn-binding Protein, Chain A"/>
    <property type="match status" value="1"/>
</dbReference>
<comment type="similarity">
    <text evidence="1">Belongs to the F420H(2)-dependent quinone reductase family.</text>
</comment>
<evidence type="ECO:0000256" key="1">
    <source>
        <dbReference type="ARBA" id="ARBA00008710"/>
    </source>
</evidence>
<dbReference type="Proteomes" id="UP001601444">
    <property type="component" value="Unassembled WGS sequence"/>
</dbReference>